<evidence type="ECO:0000313" key="3">
    <source>
        <dbReference type="Proteomes" id="UP001218638"/>
    </source>
</evidence>
<evidence type="ECO:0000256" key="1">
    <source>
        <dbReference type="SAM" id="Phobius"/>
    </source>
</evidence>
<organism evidence="2 3">
    <name type="scientific">Synoicihabitans lomoniglobus</name>
    <dbReference type="NCBI Taxonomy" id="2909285"/>
    <lineage>
        <taxon>Bacteria</taxon>
        <taxon>Pseudomonadati</taxon>
        <taxon>Verrucomicrobiota</taxon>
        <taxon>Opitutia</taxon>
        <taxon>Opitutales</taxon>
        <taxon>Opitutaceae</taxon>
        <taxon>Synoicihabitans</taxon>
    </lineage>
</organism>
<dbReference type="RefSeq" id="WP_330931814.1">
    <property type="nucleotide sequence ID" value="NZ_CP119075.1"/>
</dbReference>
<keyword evidence="1" id="KW-0812">Transmembrane</keyword>
<sequence length="168" mass="19076">MNDETNSGGDGSDHSDDPQMGATLTTLTKIYNWVENTHLMPTRLIAWTAFVSMVAALYFFSPVLSLFVLLFCITRVNRAGVAIEVLGTQLFKKTWVSILWVVMPFTYALYFLVVMKPFEVDLASINLRPQNPEVADYVNCMAGFLVGLVVMVRYRRVRSRIDRVLVQE</sequence>
<keyword evidence="1" id="KW-1133">Transmembrane helix</keyword>
<dbReference type="Proteomes" id="UP001218638">
    <property type="component" value="Chromosome"/>
</dbReference>
<name>A0AAE9ZTK1_9BACT</name>
<evidence type="ECO:0000313" key="2">
    <source>
        <dbReference type="EMBL" id="WED64920.1"/>
    </source>
</evidence>
<protein>
    <submittedName>
        <fullName evidence="2">Uncharacterized protein</fullName>
    </submittedName>
</protein>
<feature type="transmembrane region" description="Helical" evidence="1">
    <location>
        <begin position="94"/>
        <end position="114"/>
    </location>
</feature>
<keyword evidence="3" id="KW-1185">Reference proteome</keyword>
<feature type="transmembrane region" description="Helical" evidence="1">
    <location>
        <begin position="44"/>
        <end position="73"/>
    </location>
</feature>
<dbReference type="KEGG" id="slom:PXH66_21445"/>
<reference evidence="2" key="1">
    <citation type="submission" date="2023-03" db="EMBL/GenBank/DDBJ databases">
        <title>Lomoglobus Profundus gen. nov., sp. nov., a novel member of the phylum Verrucomicrobia, isolated from deep-marine sediment of South China Sea.</title>
        <authorList>
            <person name="Ahmad T."/>
            <person name="Ishaq S.E."/>
            <person name="Wang F."/>
        </authorList>
    </citation>
    <scope>NUCLEOTIDE SEQUENCE</scope>
    <source>
        <strain evidence="2">LMO-M01</strain>
    </source>
</reference>
<dbReference type="EMBL" id="CP119075">
    <property type="protein sequence ID" value="WED64920.1"/>
    <property type="molecule type" value="Genomic_DNA"/>
</dbReference>
<keyword evidence="1" id="KW-0472">Membrane</keyword>
<feature type="transmembrane region" description="Helical" evidence="1">
    <location>
        <begin position="134"/>
        <end position="154"/>
    </location>
</feature>
<gene>
    <name evidence="2" type="ORF">PXH66_21445</name>
</gene>
<proteinExistence type="predicted"/>
<accession>A0AAE9ZTK1</accession>
<dbReference type="AlphaFoldDB" id="A0AAE9ZTK1"/>